<dbReference type="PROSITE" id="PS50123">
    <property type="entry name" value="CHER"/>
    <property type="match status" value="1"/>
</dbReference>
<dbReference type="SUPFAM" id="SSF47757">
    <property type="entry name" value="Chemotaxis receptor methyltransferase CheR, N-terminal domain"/>
    <property type="match status" value="1"/>
</dbReference>
<sequence>MEALDRDFEPVLDEGDFLRLVSLVRSHCGYILSDRQKDGLCRRVLTRLEALGLDSFADYCAYLVQDTDGCEMGQLIGWMRHQSAGLFADAQQVKFLAEWLTILAKKRGPASRIRIWVAGPWACEDAYTLAMVASAYMKNLSRYDFRILATDLDETRMAQGQQGVFRTQEVDKVPASLKARWLTRTSDIHMQVDTGLRDFIDFKQFNVLNDLPVKRAFDAVLMRRAMPDLERPHRMIILRKFRDRLLDDGRLYLSTNEGLASNQWFEAIGPGMFKKRTRVFHRLRLV</sequence>
<dbReference type="GO" id="GO:0008983">
    <property type="term" value="F:protein-glutamate O-methyltransferase activity"/>
    <property type="evidence" value="ECO:0007669"/>
    <property type="project" value="UniProtKB-EC"/>
</dbReference>
<dbReference type="SUPFAM" id="SSF53335">
    <property type="entry name" value="S-adenosyl-L-methionine-dependent methyltransferases"/>
    <property type="match status" value="1"/>
</dbReference>
<reference evidence="7" key="1">
    <citation type="journal article" date="2014" name="Int. J. Syst. Evol. Microbiol.">
        <title>Complete genome sequence of Corynebacterium casei LMG S-19264T (=DSM 44701T), isolated from a smear-ripened cheese.</title>
        <authorList>
            <consortium name="US DOE Joint Genome Institute (JGI-PGF)"/>
            <person name="Walter F."/>
            <person name="Albersmeier A."/>
            <person name="Kalinowski J."/>
            <person name="Ruckert C."/>
        </authorList>
    </citation>
    <scope>NUCLEOTIDE SEQUENCE</scope>
    <source>
        <strain evidence="7">CGMCC 1.12426</strain>
    </source>
</reference>
<dbReference type="Proteomes" id="UP000605148">
    <property type="component" value="Unassembled WGS sequence"/>
</dbReference>
<keyword evidence="5" id="KW-0949">S-adenosyl-L-methionine</keyword>
<dbReference type="Pfam" id="PF03705">
    <property type="entry name" value="CheR_N"/>
    <property type="match status" value="1"/>
</dbReference>
<dbReference type="InterPro" id="IPR036804">
    <property type="entry name" value="CheR_N_sf"/>
</dbReference>
<evidence type="ECO:0000256" key="2">
    <source>
        <dbReference type="ARBA" id="ARBA00012534"/>
    </source>
</evidence>
<dbReference type="PANTHER" id="PTHR24422">
    <property type="entry name" value="CHEMOTAXIS PROTEIN METHYLTRANSFERASE"/>
    <property type="match status" value="1"/>
</dbReference>
<dbReference type="PRINTS" id="PR00996">
    <property type="entry name" value="CHERMTFRASE"/>
</dbReference>
<gene>
    <name evidence="7" type="primary">cheR</name>
    <name evidence="7" type="ORF">GCM10011316_18900</name>
</gene>
<dbReference type="InterPro" id="IPR022642">
    <property type="entry name" value="CheR_C"/>
</dbReference>
<dbReference type="RefSeq" id="WP_150496014.1">
    <property type="nucleotide sequence ID" value="NZ_BMFA01000005.1"/>
</dbReference>
<dbReference type="SMART" id="SM00138">
    <property type="entry name" value="MeTrc"/>
    <property type="match status" value="1"/>
</dbReference>
<name>A0A916WZZ9_9HYPH</name>
<dbReference type="InterPro" id="IPR029063">
    <property type="entry name" value="SAM-dependent_MTases_sf"/>
</dbReference>
<dbReference type="Gene3D" id="1.10.155.10">
    <property type="entry name" value="Chemotaxis receptor methyltransferase CheR, N-terminal domain"/>
    <property type="match status" value="1"/>
</dbReference>
<evidence type="ECO:0000256" key="4">
    <source>
        <dbReference type="ARBA" id="ARBA00022679"/>
    </source>
</evidence>
<dbReference type="Pfam" id="PF01739">
    <property type="entry name" value="CheR"/>
    <property type="match status" value="1"/>
</dbReference>
<dbReference type="Gene3D" id="3.40.50.150">
    <property type="entry name" value="Vaccinia Virus protein VP39"/>
    <property type="match status" value="1"/>
</dbReference>
<evidence type="ECO:0000256" key="5">
    <source>
        <dbReference type="ARBA" id="ARBA00022691"/>
    </source>
</evidence>
<keyword evidence="3 7" id="KW-0489">Methyltransferase</keyword>
<dbReference type="PANTHER" id="PTHR24422:SF10">
    <property type="entry name" value="CHEMOTAXIS PROTEIN METHYLTRANSFERASE 2"/>
    <property type="match status" value="1"/>
</dbReference>
<comment type="caution">
    <text evidence="7">The sequence shown here is derived from an EMBL/GenBank/DDBJ whole genome shotgun (WGS) entry which is preliminary data.</text>
</comment>
<keyword evidence="8" id="KW-1185">Reference proteome</keyword>
<dbReference type="AlphaFoldDB" id="A0A916WZZ9"/>
<dbReference type="EMBL" id="BMFA01000005">
    <property type="protein sequence ID" value="GGB46980.1"/>
    <property type="molecule type" value="Genomic_DNA"/>
</dbReference>
<dbReference type="GO" id="GO:0032259">
    <property type="term" value="P:methylation"/>
    <property type="evidence" value="ECO:0007669"/>
    <property type="project" value="UniProtKB-KW"/>
</dbReference>
<evidence type="ECO:0000313" key="7">
    <source>
        <dbReference type="EMBL" id="GGB46980.1"/>
    </source>
</evidence>
<evidence type="ECO:0000259" key="6">
    <source>
        <dbReference type="PROSITE" id="PS50123"/>
    </source>
</evidence>
<comment type="catalytic activity">
    <reaction evidence="1">
        <text>L-glutamyl-[protein] + S-adenosyl-L-methionine = [protein]-L-glutamate 5-O-methyl ester + S-adenosyl-L-homocysteine</text>
        <dbReference type="Rhea" id="RHEA:24452"/>
        <dbReference type="Rhea" id="RHEA-COMP:10208"/>
        <dbReference type="Rhea" id="RHEA-COMP:10311"/>
        <dbReference type="ChEBI" id="CHEBI:29973"/>
        <dbReference type="ChEBI" id="CHEBI:57856"/>
        <dbReference type="ChEBI" id="CHEBI:59789"/>
        <dbReference type="ChEBI" id="CHEBI:82795"/>
        <dbReference type="EC" id="2.1.1.80"/>
    </reaction>
</comment>
<proteinExistence type="predicted"/>
<reference evidence="7" key="2">
    <citation type="submission" date="2020-09" db="EMBL/GenBank/DDBJ databases">
        <authorList>
            <person name="Sun Q."/>
            <person name="Zhou Y."/>
        </authorList>
    </citation>
    <scope>NUCLEOTIDE SEQUENCE</scope>
    <source>
        <strain evidence="7">CGMCC 1.12426</strain>
    </source>
</reference>
<keyword evidence="4" id="KW-0808">Transferase</keyword>
<protein>
    <recommendedName>
        <fullName evidence="2">protein-glutamate O-methyltransferase</fullName>
        <ecNumber evidence="2">2.1.1.80</ecNumber>
    </recommendedName>
</protein>
<dbReference type="OrthoDB" id="8704177at2"/>
<evidence type="ECO:0000313" key="8">
    <source>
        <dbReference type="Proteomes" id="UP000605148"/>
    </source>
</evidence>
<dbReference type="EC" id="2.1.1.80" evidence="2"/>
<organism evidence="7 8">
    <name type="scientific">Roseibium aquae</name>
    <dbReference type="NCBI Taxonomy" id="1323746"/>
    <lineage>
        <taxon>Bacteria</taxon>
        <taxon>Pseudomonadati</taxon>
        <taxon>Pseudomonadota</taxon>
        <taxon>Alphaproteobacteria</taxon>
        <taxon>Hyphomicrobiales</taxon>
        <taxon>Stappiaceae</taxon>
        <taxon>Roseibium</taxon>
    </lineage>
</organism>
<dbReference type="InterPro" id="IPR022641">
    <property type="entry name" value="CheR_N"/>
</dbReference>
<feature type="domain" description="CheR-type methyltransferase" evidence="6">
    <location>
        <begin position="12"/>
        <end position="286"/>
    </location>
</feature>
<dbReference type="InterPro" id="IPR000780">
    <property type="entry name" value="CheR_MeTrfase"/>
</dbReference>
<accession>A0A916WZZ9</accession>
<evidence type="ECO:0000256" key="3">
    <source>
        <dbReference type="ARBA" id="ARBA00022603"/>
    </source>
</evidence>
<evidence type="ECO:0000256" key="1">
    <source>
        <dbReference type="ARBA" id="ARBA00001541"/>
    </source>
</evidence>
<dbReference type="InterPro" id="IPR050903">
    <property type="entry name" value="Bact_Chemotaxis_MeTrfase"/>
</dbReference>